<proteinExistence type="predicted"/>
<dbReference type="EMBL" id="LN879503">
    <property type="protein sequence ID" value="CUI18083.1"/>
    <property type="molecule type" value="Genomic_DNA"/>
</dbReference>
<gene>
    <name evidence="1" type="ORF">PNK_p0029</name>
</gene>
<protein>
    <submittedName>
        <fullName evidence="1">Uncharacterized protein</fullName>
    </submittedName>
</protein>
<dbReference type="AlphaFoldDB" id="A0A0U5EUZ3"/>
<keyword evidence="2" id="KW-1185">Reference proteome</keyword>
<sequence length="139" mass="16569">MEEIVEEKISPELSKLGNYALRVGEDLYTRINKYIHVVKSLEDKKITKQNWIREAVKEKLEKEKDVSPGSISRERVLTFKLEYPLIKAIEGQVEITKKFRYSYSKKKWFEEAFYEKLERDEHKAKTLLEKLVESQKSKV</sequence>
<geneLocation type="plasmid" evidence="2">
    <name>pPNK</name>
</geneLocation>
<organism evidence="1 2">
    <name type="scientific">Candidatus Protochlamydia naegleriophila</name>
    <dbReference type="NCBI Taxonomy" id="389348"/>
    <lineage>
        <taxon>Bacteria</taxon>
        <taxon>Pseudomonadati</taxon>
        <taxon>Chlamydiota</taxon>
        <taxon>Chlamydiia</taxon>
        <taxon>Parachlamydiales</taxon>
        <taxon>Parachlamydiaceae</taxon>
        <taxon>Candidatus Protochlamydia</taxon>
    </lineage>
</organism>
<evidence type="ECO:0000313" key="2">
    <source>
        <dbReference type="Proteomes" id="UP000069902"/>
    </source>
</evidence>
<dbReference type="InParanoid" id="A0A0U5EUZ3"/>
<dbReference type="KEGG" id="pnl:PNK_p0029"/>
<dbReference type="PATRIC" id="fig|389348.3.peg.2787"/>
<evidence type="ECO:0000313" key="1">
    <source>
        <dbReference type="EMBL" id="CUI18083.1"/>
    </source>
</evidence>
<dbReference type="Proteomes" id="UP000069902">
    <property type="component" value="Plasmid pPNK"/>
</dbReference>
<reference evidence="2" key="1">
    <citation type="submission" date="2015-09" db="EMBL/GenBank/DDBJ databases">
        <authorList>
            <person name="Bertelli C."/>
        </authorList>
    </citation>
    <scope>NUCLEOTIDE SEQUENCE [LARGE SCALE GENOMIC DNA]</scope>
    <source>
        <strain evidence="2">KNic</strain>
        <plasmid evidence="2">pPNK</plasmid>
    </source>
</reference>
<dbReference type="RefSeq" id="WP_059062486.1">
    <property type="nucleotide sequence ID" value="NZ_LN879503.1"/>
</dbReference>
<accession>A0A0U5EUZ3</accession>
<name>A0A0U5EUZ3_9BACT</name>